<dbReference type="Proteomes" id="UP000799291">
    <property type="component" value="Unassembled WGS sequence"/>
</dbReference>
<dbReference type="EMBL" id="MU005601">
    <property type="protein sequence ID" value="KAF2679682.1"/>
    <property type="molecule type" value="Genomic_DNA"/>
</dbReference>
<feature type="region of interest" description="Disordered" evidence="1">
    <location>
        <begin position="150"/>
        <end position="200"/>
    </location>
</feature>
<keyword evidence="3" id="KW-1185">Reference proteome</keyword>
<name>A0A6G1IN86_9PLEO</name>
<protein>
    <submittedName>
        <fullName evidence="2">Uncharacterized protein</fullName>
    </submittedName>
</protein>
<sequence length="395" mass="42426">MHNKTPSSPQTPRSANSADPVDLYHIQKNWSLASSNTYLAIPDGLRPNFGHPPTWPLNLVQALRRLSELTVNQMERAHSLLKTYFRARMRGNLYKGEQKGIHAGLEVIDIQDAIRSLELMNRGQAVEKRSHAVAGPKPRLNAIAVMQGGKRKLSIRDEHRGDAGPSPSKFRRLSHSSGSKGVIGPRQSSPLGKSDGSSSSLSAQSVVGLLAVRRSSSHTSTSSAPLSNAPQRAFTIPKGPASKELVSIPNLQIAKPKPITCTLAAPTPSKASAISPIFALLNFPESPAAIPTAILPTPCLPPVSALPEETDVAQKRKLSSTFDSEADEQKAGDKMSKKEEAELEVRRLELEEAQAALEVSIQKHIVASNKAAIARLEMGGVDVPPRPRSSLGRIG</sequence>
<accession>A0A6G1IN86</accession>
<feature type="compositionally biased region" description="Basic and acidic residues" evidence="1">
    <location>
        <begin position="327"/>
        <end position="338"/>
    </location>
</feature>
<proteinExistence type="predicted"/>
<evidence type="ECO:0000313" key="3">
    <source>
        <dbReference type="Proteomes" id="UP000799291"/>
    </source>
</evidence>
<feature type="compositionally biased region" description="Low complexity" evidence="1">
    <location>
        <begin position="188"/>
        <end position="200"/>
    </location>
</feature>
<gene>
    <name evidence="2" type="ORF">K458DRAFT_460478</name>
</gene>
<feature type="region of interest" description="Disordered" evidence="1">
    <location>
        <begin position="217"/>
        <end position="236"/>
    </location>
</feature>
<dbReference type="OrthoDB" id="3801260at2759"/>
<feature type="region of interest" description="Disordered" evidence="1">
    <location>
        <begin position="318"/>
        <end position="338"/>
    </location>
</feature>
<evidence type="ECO:0000313" key="2">
    <source>
        <dbReference type="EMBL" id="KAF2679682.1"/>
    </source>
</evidence>
<organism evidence="2 3">
    <name type="scientific">Lentithecium fluviatile CBS 122367</name>
    <dbReference type="NCBI Taxonomy" id="1168545"/>
    <lineage>
        <taxon>Eukaryota</taxon>
        <taxon>Fungi</taxon>
        <taxon>Dikarya</taxon>
        <taxon>Ascomycota</taxon>
        <taxon>Pezizomycotina</taxon>
        <taxon>Dothideomycetes</taxon>
        <taxon>Pleosporomycetidae</taxon>
        <taxon>Pleosporales</taxon>
        <taxon>Massarineae</taxon>
        <taxon>Lentitheciaceae</taxon>
        <taxon>Lentithecium</taxon>
    </lineage>
</organism>
<dbReference type="AlphaFoldDB" id="A0A6G1IN86"/>
<reference evidence="2" key="1">
    <citation type="journal article" date="2020" name="Stud. Mycol.">
        <title>101 Dothideomycetes genomes: a test case for predicting lifestyles and emergence of pathogens.</title>
        <authorList>
            <person name="Haridas S."/>
            <person name="Albert R."/>
            <person name="Binder M."/>
            <person name="Bloem J."/>
            <person name="Labutti K."/>
            <person name="Salamov A."/>
            <person name="Andreopoulos B."/>
            <person name="Baker S."/>
            <person name="Barry K."/>
            <person name="Bills G."/>
            <person name="Bluhm B."/>
            <person name="Cannon C."/>
            <person name="Castanera R."/>
            <person name="Culley D."/>
            <person name="Daum C."/>
            <person name="Ezra D."/>
            <person name="Gonzalez J."/>
            <person name="Henrissat B."/>
            <person name="Kuo A."/>
            <person name="Liang C."/>
            <person name="Lipzen A."/>
            <person name="Lutzoni F."/>
            <person name="Magnuson J."/>
            <person name="Mondo S."/>
            <person name="Nolan M."/>
            <person name="Ohm R."/>
            <person name="Pangilinan J."/>
            <person name="Park H.-J."/>
            <person name="Ramirez L."/>
            <person name="Alfaro M."/>
            <person name="Sun H."/>
            <person name="Tritt A."/>
            <person name="Yoshinaga Y."/>
            <person name="Zwiers L.-H."/>
            <person name="Turgeon B."/>
            <person name="Goodwin S."/>
            <person name="Spatafora J."/>
            <person name="Crous P."/>
            <person name="Grigoriev I."/>
        </authorList>
    </citation>
    <scope>NUCLEOTIDE SEQUENCE</scope>
    <source>
        <strain evidence="2">CBS 122367</strain>
    </source>
</reference>
<evidence type="ECO:0000256" key="1">
    <source>
        <dbReference type="SAM" id="MobiDB-lite"/>
    </source>
</evidence>